<dbReference type="InterPro" id="IPR023210">
    <property type="entry name" value="NADP_OxRdtase_dom"/>
</dbReference>
<dbReference type="InterPro" id="IPR036812">
    <property type="entry name" value="NAD(P)_OxRdtase_dom_sf"/>
</dbReference>
<accession>A0ABN1Y6Z0</accession>
<keyword evidence="4" id="KW-1185">Reference proteome</keyword>
<evidence type="ECO:0000256" key="1">
    <source>
        <dbReference type="ARBA" id="ARBA00023002"/>
    </source>
</evidence>
<protein>
    <submittedName>
        <fullName evidence="3">Aldo/keto reductase</fullName>
    </submittedName>
</protein>
<reference evidence="3 4" key="1">
    <citation type="journal article" date="2019" name="Int. J. Syst. Evol. Microbiol.">
        <title>The Global Catalogue of Microorganisms (GCM) 10K type strain sequencing project: providing services to taxonomists for standard genome sequencing and annotation.</title>
        <authorList>
            <consortium name="The Broad Institute Genomics Platform"/>
            <consortium name="The Broad Institute Genome Sequencing Center for Infectious Disease"/>
            <person name="Wu L."/>
            <person name="Ma J."/>
        </authorList>
    </citation>
    <scope>NUCLEOTIDE SEQUENCE [LARGE SCALE GENOMIC DNA]</scope>
    <source>
        <strain evidence="3 4">JCM 11896</strain>
    </source>
</reference>
<evidence type="ECO:0000313" key="3">
    <source>
        <dbReference type="EMBL" id="GAA1399641.1"/>
    </source>
</evidence>
<proteinExistence type="predicted"/>
<dbReference type="InterPro" id="IPR050791">
    <property type="entry name" value="Aldo-Keto_reductase"/>
</dbReference>
<dbReference type="EMBL" id="BAAAJK010000048">
    <property type="protein sequence ID" value="GAA1399641.1"/>
    <property type="molecule type" value="Genomic_DNA"/>
</dbReference>
<name>A0ABN1Y6Z0_9PSEU</name>
<evidence type="ECO:0000313" key="4">
    <source>
        <dbReference type="Proteomes" id="UP001501414"/>
    </source>
</evidence>
<organism evidence="3 4">
    <name type="scientific">Pseudonocardia kongjuensis</name>
    <dbReference type="NCBI Taxonomy" id="102227"/>
    <lineage>
        <taxon>Bacteria</taxon>
        <taxon>Bacillati</taxon>
        <taxon>Actinomycetota</taxon>
        <taxon>Actinomycetes</taxon>
        <taxon>Pseudonocardiales</taxon>
        <taxon>Pseudonocardiaceae</taxon>
        <taxon>Pseudonocardia</taxon>
    </lineage>
</organism>
<dbReference type="Gene3D" id="3.20.20.100">
    <property type="entry name" value="NADP-dependent oxidoreductase domain"/>
    <property type="match status" value="1"/>
</dbReference>
<dbReference type="Pfam" id="PF00248">
    <property type="entry name" value="Aldo_ket_red"/>
    <property type="match status" value="1"/>
</dbReference>
<dbReference type="PRINTS" id="PR00069">
    <property type="entry name" value="ALDKETRDTASE"/>
</dbReference>
<keyword evidence="1" id="KW-0560">Oxidoreductase</keyword>
<evidence type="ECO:0000259" key="2">
    <source>
        <dbReference type="Pfam" id="PF00248"/>
    </source>
</evidence>
<dbReference type="InterPro" id="IPR020471">
    <property type="entry name" value="AKR"/>
</dbReference>
<feature type="domain" description="NADP-dependent oxidoreductase" evidence="2">
    <location>
        <begin position="18"/>
        <end position="269"/>
    </location>
</feature>
<dbReference type="PANTHER" id="PTHR43625">
    <property type="entry name" value="AFLATOXIN B1 ALDEHYDE REDUCTASE"/>
    <property type="match status" value="1"/>
</dbReference>
<sequence length="274" mass="29569">MRLRENATGDIDRDPVTVVGAVLDAGVSMVDTADMYGNEDLVGRAIAKRRDEVLLAGKFGVVWDDSTPDGYEIRADPSYVREACEASLRRLRTDHIELYYLHHRCVTTPIEETVGAMAELIEEGKVGALGLSNVTADDLRRAHAVHPITALQEHWSLTERTVERELVPTAARLGVTVVAHSPTSHGVLHDGGGDEPGTDRHRLLREIAEAHEISVGQVAIAWVHSRGGAHGLRVVPLPGTTSVGHARANIAAGAVVLTPAEVDRLTDAWAPEPR</sequence>
<dbReference type="Proteomes" id="UP001501414">
    <property type="component" value="Unassembled WGS sequence"/>
</dbReference>
<dbReference type="PANTHER" id="PTHR43625:SF40">
    <property type="entry name" value="ALDO-KETO REDUCTASE YAKC [NADP(+)]"/>
    <property type="match status" value="1"/>
</dbReference>
<comment type="caution">
    <text evidence="3">The sequence shown here is derived from an EMBL/GenBank/DDBJ whole genome shotgun (WGS) entry which is preliminary data.</text>
</comment>
<dbReference type="SUPFAM" id="SSF51430">
    <property type="entry name" value="NAD(P)-linked oxidoreductase"/>
    <property type="match status" value="1"/>
</dbReference>
<gene>
    <name evidence="3" type="ORF">GCM10009613_55520</name>
</gene>